<dbReference type="AlphaFoldDB" id="A0A1G1KYU8"/>
<gene>
    <name evidence="3" type="ORF">A3G33_07625</name>
</gene>
<feature type="domain" description="Methyltransferase type 11" evidence="2">
    <location>
        <begin position="41"/>
        <end position="131"/>
    </location>
</feature>
<dbReference type="InterPro" id="IPR029063">
    <property type="entry name" value="SAM-dependent_MTases_sf"/>
</dbReference>
<accession>A0A1G1KYU8</accession>
<evidence type="ECO:0000256" key="1">
    <source>
        <dbReference type="ARBA" id="ARBA00022679"/>
    </source>
</evidence>
<keyword evidence="1" id="KW-0808">Transferase</keyword>
<protein>
    <recommendedName>
        <fullName evidence="2">Methyltransferase type 11 domain-containing protein</fullName>
    </recommendedName>
</protein>
<name>A0A1G1KYU8_9BACT</name>
<evidence type="ECO:0000313" key="4">
    <source>
        <dbReference type="Proteomes" id="UP000178187"/>
    </source>
</evidence>
<dbReference type="Pfam" id="PF08241">
    <property type="entry name" value="Methyltransf_11"/>
    <property type="match status" value="1"/>
</dbReference>
<evidence type="ECO:0000259" key="2">
    <source>
        <dbReference type="Pfam" id="PF08241"/>
    </source>
</evidence>
<dbReference type="EMBL" id="MHFR01000037">
    <property type="protein sequence ID" value="OGW98087.1"/>
    <property type="molecule type" value="Genomic_DNA"/>
</dbReference>
<dbReference type="Gene3D" id="3.40.50.150">
    <property type="entry name" value="Vaccinia Virus protein VP39"/>
    <property type="match status" value="1"/>
</dbReference>
<reference evidence="3 4" key="1">
    <citation type="journal article" date="2016" name="Nat. Commun.">
        <title>Thousands of microbial genomes shed light on interconnected biogeochemical processes in an aquifer system.</title>
        <authorList>
            <person name="Anantharaman K."/>
            <person name="Brown C.T."/>
            <person name="Hug L.A."/>
            <person name="Sharon I."/>
            <person name="Castelle C.J."/>
            <person name="Probst A.J."/>
            <person name="Thomas B.C."/>
            <person name="Singh A."/>
            <person name="Wilkins M.J."/>
            <person name="Karaoz U."/>
            <person name="Brodie E.L."/>
            <person name="Williams K.H."/>
            <person name="Hubbard S.S."/>
            <person name="Banfield J.F."/>
        </authorList>
    </citation>
    <scope>NUCLEOTIDE SEQUENCE [LARGE SCALE GENOMIC DNA]</scope>
</reference>
<comment type="caution">
    <text evidence="3">The sequence shown here is derived from an EMBL/GenBank/DDBJ whole genome shotgun (WGS) entry which is preliminary data.</text>
</comment>
<dbReference type="InterPro" id="IPR050447">
    <property type="entry name" value="Erg6_SMT_methyltransf"/>
</dbReference>
<dbReference type="Proteomes" id="UP000178187">
    <property type="component" value="Unassembled WGS sequence"/>
</dbReference>
<dbReference type="SUPFAM" id="SSF53335">
    <property type="entry name" value="S-adenosyl-L-methionine-dependent methyltransferases"/>
    <property type="match status" value="1"/>
</dbReference>
<dbReference type="PANTHER" id="PTHR44068">
    <property type="entry name" value="ZGC:194242"/>
    <property type="match status" value="1"/>
</dbReference>
<dbReference type="CDD" id="cd02440">
    <property type="entry name" value="AdoMet_MTases"/>
    <property type="match status" value="1"/>
</dbReference>
<proteinExistence type="predicted"/>
<dbReference type="GO" id="GO:0008757">
    <property type="term" value="F:S-adenosylmethionine-dependent methyltransferase activity"/>
    <property type="evidence" value="ECO:0007669"/>
    <property type="project" value="InterPro"/>
</dbReference>
<sequence>MSEVLRQIWKRLKQFKQYGYDLPASRKFLLKRAGINKGSILEVGTGKGHLAVEIAKNGMPITSVDSDSGQLSIARRHLKALKLDRSVTLVKMNAEKLRFKNRSFDTVVSIDFFHHAESPSRCLKEMIRVAQNTLVIADLNKRGERMMERVHQEENHHHPVTKIAFKGIRKHLQDNHFVVRVYKKNCHTYLIANRKD</sequence>
<dbReference type="PANTHER" id="PTHR44068:SF11">
    <property type="entry name" value="GERANYL DIPHOSPHATE 2-C-METHYLTRANSFERASE"/>
    <property type="match status" value="1"/>
</dbReference>
<evidence type="ECO:0000313" key="3">
    <source>
        <dbReference type="EMBL" id="OGW98087.1"/>
    </source>
</evidence>
<dbReference type="InterPro" id="IPR013216">
    <property type="entry name" value="Methyltransf_11"/>
</dbReference>
<organism evidence="3 4">
    <name type="scientific">Candidatus Danuiimicrobium aquiferis</name>
    <dbReference type="NCBI Taxonomy" id="1801832"/>
    <lineage>
        <taxon>Bacteria</taxon>
        <taxon>Pseudomonadati</taxon>
        <taxon>Candidatus Omnitrophota</taxon>
        <taxon>Candidatus Danuiimicrobium</taxon>
    </lineage>
</organism>